<evidence type="ECO:0000259" key="7">
    <source>
        <dbReference type="PROSITE" id="PS50885"/>
    </source>
</evidence>
<feature type="domain" description="Methyl-accepting transducer" evidence="6">
    <location>
        <begin position="269"/>
        <end position="498"/>
    </location>
</feature>
<feature type="transmembrane region" description="Helical" evidence="5">
    <location>
        <begin position="12"/>
        <end position="32"/>
    </location>
</feature>
<dbReference type="CDD" id="cd11386">
    <property type="entry name" value="MCP_signal"/>
    <property type="match status" value="1"/>
</dbReference>
<evidence type="ECO:0000313" key="8">
    <source>
        <dbReference type="EMBL" id="MYN02439.1"/>
    </source>
</evidence>
<dbReference type="Proteomes" id="UP000448575">
    <property type="component" value="Unassembled WGS sequence"/>
</dbReference>
<dbReference type="PROSITE" id="PS50885">
    <property type="entry name" value="HAMP"/>
    <property type="match status" value="1"/>
</dbReference>
<dbReference type="InterPro" id="IPR004089">
    <property type="entry name" value="MCPsignal_dom"/>
</dbReference>
<dbReference type="PANTHER" id="PTHR43531:SF14">
    <property type="entry name" value="METHYL-ACCEPTING CHEMOTAXIS PROTEIN I-RELATED"/>
    <property type="match status" value="1"/>
</dbReference>
<dbReference type="FunFam" id="1.10.287.950:FF:000001">
    <property type="entry name" value="Methyl-accepting chemotaxis sensory transducer"/>
    <property type="match status" value="1"/>
</dbReference>
<evidence type="ECO:0000313" key="9">
    <source>
        <dbReference type="Proteomes" id="UP000448575"/>
    </source>
</evidence>
<dbReference type="CDD" id="cd19411">
    <property type="entry name" value="MCP2201-like_sensor"/>
    <property type="match status" value="1"/>
</dbReference>
<comment type="similarity">
    <text evidence="3">Belongs to the methyl-accepting chemotaxis (MCP) protein family.</text>
</comment>
<keyword evidence="5" id="KW-1133">Transmembrane helix</keyword>
<evidence type="ECO:0000256" key="3">
    <source>
        <dbReference type="ARBA" id="ARBA00029447"/>
    </source>
</evidence>
<evidence type="ECO:0000256" key="4">
    <source>
        <dbReference type="PROSITE-ProRule" id="PRU00284"/>
    </source>
</evidence>
<proteinExistence type="inferred from homology"/>
<gene>
    <name evidence="8" type="ORF">GTP41_10040</name>
</gene>
<accession>A0A6N9HGC5</accession>
<keyword evidence="4" id="KW-0807">Transducer</keyword>
<feature type="transmembrane region" description="Helical" evidence="5">
    <location>
        <begin position="192"/>
        <end position="210"/>
    </location>
</feature>
<dbReference type="GO" id="GO:0006935">
    <property type="term" value="P:chemotaxis"/>
    <property type="evidence" value="ECO:0007669"/>
    <property type="project" value="InterPro"/>
</dbReference>
<dbReference type="AlphaFoldDB" id="A0A6N9HGC5"/>
<dbReference type="SMART" id="SM00283">
    <property type="entry name" value="MA"/>
    <property type="match status" value="1"/>
</dbReference>
<dbReference type="InterPro" id="IPR051310">
    <property type="entry name" value="MCP_chemotaxis"/>
</dbReference>
<dbReference type="Pfam" id="PF12729">
    <property type="entry name" value="4HB_MCP_1"/>
    <property type="match status" value="1"/>
</dbReference>
<dbReference type="CDD" id="cd06225">
    <property type="entry name" value="HAMP"/>
    <property type="match status" value="1"/>
</dbReference>
<dbReference type="PRINTS" id="PR00260">
    <property type="entry name" value="CHEMTRNSDUCR"/>
</dbReference>
<evidence type="ECO:0000256" key="1">
    <source>
        <dbReference type="ARBA" id="ARBA00004370"/>
    </source>
</evidence>
<dbReference type="Pfam" id="PF00672">
    <property type="entry name" value="HAMP"/>
    <property type="match status" value="1"/>
</dbReference>
<feature type="domain" description="HAMP" evidence="7">
    <location>
        <begin position="212"/>
        <end position="264"/>
    </location>
</feature>
<dbReference type="SUPFAM" id="SSF58104">
    <property type="entry name" value="Methyl-accepting chemotaxis protein (MCP) signaling domain"/>
    <property type="match status" value="1"/>
</dbReference>
<evidence type="ECO:0000256" key="2">
    <source>
        <dbReference type="ARBA" id="ARBA00022481"/>
    </source>
</evidence>
<dbReference type="PANTHER" id="PTHR43531">
    <property type="entry name" value="PROTEIN ICFG"/>
    <property type="match status" value="1"/>
</dbReference>
<dbReference type="EMBL" id="WWCJ01000006">
    <property type="protein sequence ID" value="MYN02439.1"/>
    <property type="molecule type" value="Genomic_DNA"/>
</dbReference>
<dbReference type="InterPro" id="IPR004090">
    <property type="entry name" value="Chemotax_Me-accpt_rcpt"/>
</dbReference>
<reference evidence="8 9" key="1">
    <citation type="submission" date="2019-12" db="EMBL/GenBank/DDBJ databases">
        <title>Novel species isolated from a subtropical stream in China.</title>
        <authorList>
            <person name="Lu H."/>
        </authorList>
    </citation>
    <scope>NUCLEOTIDE SEQUENCE [LARGE SCALE GENOMIC DNA]</scope>
    <source>
        <strain evidence="8 9">DS3</strain>
    </source>
</reference>
<keyword evidence="5" id="KW-0472">Membrane</keyword>
<dbReference type="RefSeq" id="WP_161025443.1">
    <property type="nucleotide sequence ID" value="NZ_WWCJ01000006.1"/>
</dbReference>
<evidence type="ECO:0000256" key="5">
    <source>
        <dbReference type="SAM" id="Phobius"/>
    </source>
</evidence>
<evidence type="ECO:0000259" key="6">
    <source>
        <dbReference type="PROSITE" id="PS50111"/>
    </source>
</evidence>
<name>A0A6N9HGC5_9BURK</name>
<dbReference type="PROSITE" id="PS50111">
    <property type="entry name" value="CHEMOTAXIS_TRANSDUC_2"/>
    <property type="match status" value="1"/>
</dbReference>
<sequence>MSWKNLKIGVRLGIGFALVMVLMLVIAVASAWRMQQIQGNLDYVVNDNNVKIAAANRMADVVRDVAISVRDMIFLEQDGEIARQWAMIAERRKDYAASVDVLERLVRDDAGKALLARVAAHRNTVVPLVDKAAALGRRKMKDDATLVLLEEVREPQAGWIGALRDLVRYQEQKAREMVELARAEYAQARNQTFALTAIAMALGSAFAWLITHSITTPLNKAVQVARTVAAGDLSSRVEVTTSEETGKLLGALRHMNENLVKIVADVRAGTETISTASGEIANGNLDLSARTEQQASSLEETASSMEQLTSTVKLNADHARQANSLALAASEVAARGGHVVAQVVQTMGSINASSRKIVDITEVIDSIAFQTNILALNAAVEAARAGEQGRGFAVVASEVRNLAQRSAAAARQIKDLIDSSVDKIDTGSLLVGQAGTTMEEIVTSIRRVTDIMGEISHATHEQTIGIEQINRAISEMDSVTQQNAALVEEASAAASAMEEQACGLARAVSVFHLGPAPHAGVS</sequence>
<dbReference type="GO" id="GO:0005886">
    <property type="term" value="C:plasma membrane"/>
    <property type="evidence" value="ECO:0007669"/>
    <property type="project" value="TreeGrafter"/>
</dbReference>
<dbReference type="SMART" id="SM00304">
    <property type="entry name" value="HAMP"/>
    <property type="match status" value="1"/>
</dbReference>
<dbReference type="InterPro" id="IPR047347">
    <property type="entry name" value="YvaQ-like_sensor"/>
</dbReference>
<keyword evidence="9" id="KW-1185">Reference proteome</keyword>
<dbReference type="GO" id="GO:0004888">
    <property type="term" value="F:transmembrane signaling receptor activity"/>
    <property type="evidence" value="ECO:0007669"/>
    <property type="project" value="InterPro"/>
</dbReference>
<dbReference type="Pfam" id="PF00015">
    <property type="entry name" value="MCPsignal"/>
    <property type="match status" value="1"/>
</dbReference>
<organism evidence="8 9">
    <name type="scientific">Pseudoduganella guangdongensis</name>
    <dbReference type="NCBI Taxonomy" id="2692179"/>
    <lineage>
        <taxon>Bacteria</taxon>
        <taxon>Pseudomonadati</taxon>
        <taxon>Pseudomonadota</taxon>
        <taxon>Betaproteobacteria</taxon>
        <taxon>Burkholderiales</taxon>
        <taxon>Oxalobacteraceae</taxon>
        <taxon>Telluria group</taxon>
        <taxon>Pseudoduganella</taxon>
    </lineage>
</organism>
<comment type="subcellular location">
    <subcellularLocation>
        <location evidence="1">Membrane</location>
    </subcellularLocation>
</comment>
<comment type="caution">
    <text evidence="8">The sequence shown here is derived from an EMBL/GenBank/DDBJ whole genome shotgun (WGS) entry which is preliminary data.</text>
</comment>
<dbReference type="GO" id="GO:0007165">
    <property type="term" value="P:signal transduction"/>
    <property type="evidence" value="ECO:0007669"/>
    <property type="project" value="UniProtKB-KW"/>
</dbReference>
<protein>
    <submittedName>
        <fullName evidence="8">HAMP domain-containing protein</fullName>
    </submittedName>
</protein>
<dbReference type="InterPro" id="IPR003660">
    <property type="entry name" value="HAMP_dom"/>
</dbReference>
<keyword evidence="5" id="KW-0812">Transmembrane</keyword>
<dbReference type="Gene3D" id="1.10.287.950">
    <property type="entry name" value="Methyl-accepting chemotaxis protein"/>
    <property type="match status" value="1"/>
</dbReference>
<keyword evidence="2" id="KW-0488">Methylation</keyword>
<dbReference type="InterPro" id="IPR024478">
    <property type="entry name" value="HlyB_4HB_MCP"/>
</dbReference>